<evidence type="ECO:0000313" key="1">
    <source>
        <dbReference type="EMBL" id="KAG2247237.1"/>
    </source>
</evidence>
<organism evidence="1 2">
    <name type="scientific">Brassica carinata</name>
    <name type="common">Ethiopian mustard</name>
    <name type="synonym">Abyssinian cabbage</name>
    <dbReference type="NCBI Taxonomy" id="52824"/>
    <lineage>
        <taxon>Eukaryota</taxon>
        <taxon>Viridiplantae</taxon>
        <taxon>Streptophyta</taxon>
        <taxon>Embryophyta</taxon>
        <taxon>Tracheophyta</taxon>
        <taxon>Spermatophyta</taxon>
        <taxon>Magnoliopsida</taxon>
        <taxon>eudicotyledons</taxon>
        <taxon>Gunneridae</taxon>
        <taxon>Pentapetalae</taxon>
        <taxon>rosids</taxon>
        <taxon>malvids</taxon>
        <taxon>Brassicales</taxon>
        <taxon>Brassicaceae</taxon>
        <taxon>Brassiceae</taxon>
        <taxon>Brassica</taxon>
    </lineage>
</organism>
<evidence type="ECO:0000313" key="2">
    <source>
        <dbReference type="Proteomes" id="UP000886595"/>
    </source>
</evidence>
<accession>A0A8X7PA93</accession>
<dbReference type="AlphaFoldDB" id="A0A8X7PA93"/>
<sequence length="105" mass="12150">MEEPDCHDRGSEADKSVDHMDVVADEETSSVKVAEKGKREFLDEGAETRKKKVMCKRSGEKVLSAHLSLHWEMCSVCKWRIWRGCLQRGWGRWRLRFHSSGTQSV</sequence>
<keyword evidence="2" id="KW-1185">Reference proteome</keyword>
<gene>
    <name evidence="1" type="ORF">Bca52824_086865</name>
</gene>
<comment type="caution">
    <text evidence="1">The sequence shown here is derived from an EMBL/GenBank/DDBJ whole genome shotgun (WGS) entry which is preliminary data.</text>
</comment>
<protein>
    <submittedName>
        <fullName evidence="1">Uncharacterized protein</fullName>
    </submittedName>
</protein>
<dbReference type="EMBL" id="JAAMPC010000017">
    <property type="protein sequence ID" value="KAG2247237.1"/>
    <property type="molecule type" value="Genomic_DNA"/>
</dbReference>
<proteinExistence type="predicted"/>
<name>A0A8X7PA93_BRACI</name>
<dbReference type="Proteomes" id="UP000886595">
    <property type="component" value="Unassembled WGS sequence"/>
</dbReference>
<reference evidence="1 2" key="1">
    <citation type="submission" date="2020-02" db="EMBL/GenBank/DDBJ databases">
        <authorList>
            <person name="Ma Q."/>
            <person name="Huang Y."/>
            <person name="Song X."/>
            <person name="Pei D."/>
        </authorList>
    </citation>
    <scope>NUCLEOTIDE SEQUENCE [LARGE SCALE GENOMIC DNA]</scope>
    <source>
        <strain evidence="1">Sxm20200214</strain>
        <tissue evidence="1">Leaf</tissue>
    </source>
</reference>